<dbReference type="Proteomes" id="UP000574390">
    <property type="component" value="Unassembled WGS sequence"/>
</dbReference>
<name>A0A7J6S9R0_PEROL</name>
<gene>
    <name evidence="2" type="ORF">FOZ62_003235</name>
</gene>
<feature type="compositionally biased region" description="Pro residues" evidence="1">
    <location>
        <begin position="296"/>
        <end position="316"/>
    </location>
</feature>
<organism evidence="2 3">
    <name type="scientific">Perkinsus olseni</name>
    <name type="common">Perkinsus atlanticus</name>
    <dbReference type="NCBI Taxonomy" id="32597"/>
    <lineage>
        <taxon>Eukaryota</taxon>
        <taxon>Sar</taxon>
        <taxon>Alveolata</taxon>
        <taxon>Perkinsozoa</taxon>
        <taxon>Perkinsea</taxon>
        <taxon>Perkinsida</taxon>
        <taxon>Perkinsidae</taxon>
        <taxon>Perkinsus</taxon>
    </lineage>
</organism>
<sequence length="316" mass="35263">MSELALNHVSLTPMITSLNSLIPPRRLSSPAVLFREHTRPDWDVVLNGFFGMDGLENWVYDPSTFKYRQVVLISQTADDETLQKLSPKVSKRALVNRPVSLWQAKSALEAIRSHFSSFDRNGDREESRRSREVAEFADRVKKACPSIISATGVEVGMYRVDMRFTIPQETASELLESDDTTVDRDLVVGVPYRSKTQLLRDAKGEFRYSKGSAKFSDMLVSRYSGWDSVFPVTEFEAAELAGSQDDGLIKGWLGDLVKSAVWKKSPTEAAPATHAEMSVSEEPHESPEGVTERAAPLPPMPPRRIVTPPPPPPPRH</sequence>
<evidence type="ECO:0000256" key="1">
    <source>
        <dbReference type="SAM" id="MobiDB-lite"/>
    </source>
</evidence>
<reference evidence="2 3" key="1">
    <citation type="submission" date="2020-04" db="EMBL/GenBank/DDBJ databases">
        <title>Perkinsus olseni comparative genomics.</title>
        <authorList>
            <person name="Bogema D.R."/>
        </authorList>
    </citation>
    <scope>NUCLEOTIDE SEQUENCE [LARGE SCALE GENOMIC DNA]</scope>
    <source>
        <strain evidence="2">ATCC PRA-205</strain>
    </source>
</reference>
<proteinExistence type="predicted"/>
<feature type="compositionally biased region" description="Basic and acidic residues" evidence="1">
    <location>
        <begin position="281"/>
        <end position="291"/>
    </location>
</feature>
<dbReference type="EMBL" id="JABANM010016621">
    <property type="protein sequence ID" value="KAF4729126.1"/>
    <property type="molecule type" value="Genomic_DNA"/>
</dbReference>
<comment type="caution">
    <text evidence="2">The sequence shown here is derived from an EMBL/GenBank/DDBJ whole genome shotgun (WGS) entry which is preliminary data.</text>
</comment>
<evidence type="ECO:0000313" key="2">
    <source>
        <dbReference type="EMBL" id="KAF4729126.1"/>
    </source>
</evidence>
<feature type="region of interest" description="Disordered" evidence="1">
    <location>
        <begin position="266"/>
        <end position="316"/>
    </location>
</feature>
<dbReference type="AlphaFoldDB" id="A0A7J6S9R0"/>
<accession>A0A7J6S9R0</accession>
<evidence type="ECO:0000313" key="3">
    <source>
        <dbReference type="Proteomes" id="UP000574390"/>
    </source>
</evidence>
<protein>
    <submittedName>
        <fullName evidence="2">Uncharacterized protein</fullName>
    </submittedName>
</protein>